<dbReference type="GO" id="GO:0003700">
    <property type="term" value="F:DNA-binding transcription factor activity"/>
    <property type="evidence" value="ECO:0007669"/>
    <property type="project" value="InterPro"/>
</dbReference>
<evidence type="ECO:0000256" key="1">
    <source>
        <dbReference type="ARBA" id="ARBA00023015"/>
    </source>
</evidence>
<dbReference type="CDD" id="cd00090">
    <property type="entry name" value="HTH_ARSR"/>
    <property type="match status" value="1"/>
</dbReference>
<dbReference type="GO" id="GO:0003677">
    <property type="term" value="F:DNA binding"/>
    <property type="evidence" value="ECO:0007669"/>
    <property type="project" value="UniProtKB-KW"/>
</dbReference>
<accession>E3BN23</accession>
<reference evidence="5 6" key="1">
    <citation type="journal article" date="2012" name="Int. J. Syst. Evol. Microbiol.">
        <title>Vibrio caribbeanicus sp. nov., isolated from the marine sponge Scleritoderma cyanea.</title>
        <authorList>
            <person name="Hoffmann M."/>
            <person name="Monday S.R."/>
            <person name="Allard M.W."/>
            <person name="Strain E.A."/>
            <person name="Whittaker P."/>
            <person name="Naum M."/>
            <person name="McCarthy P.J."/>
            <person name="Lopez J.V."/>
            <person name="Fischer M."/>
            <person name="Brown E.W."/>
        </authorList>
    </citation>
    <scope>NUCLEOTIDE SEQUENCE [LARGE SCALE GENOMIC DNA]</scope>
    <source>
        <strain evidence="5 6">ATCC BAA-2122</strain>
    </source>
</reference>
<name>E3BN23_9VIBR</name>
<dbReference type="InterPro" id="IPR000835">
    <property type="entry name" value="HTH_MarR-typ"/>
</dbReference>
<organism evidence="5 6">
    <name type="scientific">Vibrio caribbeanicus ATCC BAA-2122</name>
    <dbReference type="NCBI Taxonomy" id="796620"/>
    <lineage>
        <taxon>Bacteria</taxon>
        <taxon>Pseudomonadati</taxon>
        <taxon>Pseudomonadota</taxon>
        <taxon>Gammaproteobacteria</taxon>
        <taxon>Vibrionales</taxon>
        <taxon>Vibrionaceae</taxon>
        <taxon>Vibrio</taxon>
    </lineage>
</organism>
<dbReference type="InterPro" id="IPR011991">
    <property type="entry name" value="ArsR-like_HTH"/>
</dbReference>
<dbReference type="PANTHER" id="PTHR42756:SF1">
    <property type="entry name" value="TRANSCRIPTIONAL REPRESSOR OF EMRAB OPERON"/>
    <property type="match status" value="1"/>
</dbReference>
<dbReference type="Gene3D" id="1.10.10.10">
    <property type="entry name" value="Winged helix-like DNA-binding domain superfamily/Winged helix DNA-binding domain"/>
    <property type="match status" value="1"/>
</dbReference>
<evidence type="ECO:0000256" key="2">
    <source>
        <dbReference type="ARBA" id="ARBA00023125"/>
    </source>
</evidence>
<evidence type="ECO:0000256" key="3">
    <source>
        <dbReference type="ARBA" id="ARBA00023163"/>
    </source>
</evidence>
<dbReference type="eggNOG" id="COG1846">
    <property type="taxonomic scope" value="Bacteria"/>
</dbReference>
<sequence length="139" mass="15872">MKAAPLDKQLCFALYTTTNKITSIYRTLLEPHDLTYTQFVILMLLWEKDGISISQLAKKAQLTKATMTPLLKRMEQKGLIQRQMLSDNERQKSIVLTEQGKQLSDYSLEITEKVFCATGLTNDEAATIIRLCNKIDLDQ</sequence>
<dbReference type="Proteomes" id="UP000002943">
    <property type="component" value="Unassembled WGS sequence"/>
</dbReference>
<keyword evidence="6" id="KW-1185">Reference proteome</keyword>
<keyword evidence="1" id="KW-0805">Transcription regulation</keyword>
<feature type="domain" description="HTH marR-type" evidence="4">
    <location>
        <begin position="7"/>
        <end position="137"/>
    </location>
</feature>
<dbReference type="SMART" id="SM00347">
    <property type="entry name" value="HTH_MARR"/>
    <property type="match status" value="1"/>
</dbReference>
<dbReference type="SUPFAM" id="SSF46785">
    <property type="entry name" value="Winged helix' DNA-binding domain"/>
    <property type="match status" value="1"/>
</dbReference>
<evidence type="ECO:0000313" key="6">
    <source>
        <dbReference type="Proteomes" id="UP000002943"/>
    </source>
</evidence>
<evidence type="ECO:0000313" key="5">
    <source>
        <dbReference type="EMBL" id="EFP95649.1"/>
    </source>
</evidence>
<dbReference type="OrthoDB" id="9806864at2"/>
<comment type="caution">
    <text evidence="5">The sequence shown here is derived from an EMBL/GenBank/DDBJ whole genome shotgun (WGS) entry which is preliminary data.</text>
</comment>
<dbReference type="PANTHER" id="PTHR42756">
    <property type="entry name" value="TRANSCRIPTIONAL REGULATOR, MARR"/>
    <property type="match status" value="1"/>
</dbReference>
<dbReference type="PRINTS" id="PR00598">
    <property type="entry name" value="HTHMARR"/>
</dbReference>
<dbReference type="PROSITE" id="PS50995">
    <property type="entry name" value="HTH_MARR_2"/>
    <property type="match status" value="1"/>
</dbReference>
<keyword evidence="2" id="KW-0238">DNA-binding</keyword>
<dbReference type="RefSeq" id="WP_009602533.1">
    <property type="nucleotide sequence ID" value="NZ_AEIU01000091.1"/>
</dbReference>
<keyword evidence="3" id="KW-0804">Transcription</keyword>
<proteinExistence type="predicted"/>
<dbReference type="STRING" id="796620.VIBC2010_11186"/>
<dbReference type="InterPro" id="IPR036390">
    <property type="entry name" value="WH_DNA-bd_sf"/>
</dbReference>
<evidence type="ECO:0000259" key="4">
    <source>
        <dbReference type="PROSITE" id="PS50995"/>
    </source>
</evidence>
<dbReference type="InterPro" id="IPR036388">
    <property type="entry name" value="WH-like_DNA-bd_sf"/>
</dbReference>
<protein>
    <submittedName>
        <fullName evidence="5">MarR family transcriptional regulator</fullName>
    </submittedName>
</protein>
<dbReference type="AlphaFoldDB" id="E3BN23"/>
<dbReference type="Pfam" id="PF01047">
    <property type="entry name" value="MarR"/>
    <property type="match status" value="1"/>
</dbReference>
<gene>
    <name evidence="5" type="ORF">VIBC2010_11186</name>
</gene>
<dbReference type="EMBL" id="AEIU01000091">
    <property type="protein sequence ID" value="EFP95649.1"/>
    <property type="molecule type" value="Genomic_DNA"/>
</dbReference>